<evidence type="ECO:0000256" key="6">
    <source>
        <dbReference type="ARBA" id="ARBA00022989"/>
    </source>
</evidence>
<keyword evidence="12" id="KW-1185">Reference proteome</keyword>
<evidence type="ECO:0000256" key="1">
    <source>
        <dbReference type="ARBA" id="ARBA00004429"/>
    </source>
</evidence>
<dbReference type="InterPro" id="IPR035906">
    <property type="entry name" value="MetI-like_sf"/>
</dbReference>
<evidence type="ECO:0000256" key="9">
    <source>
        <dbReference type="RuleBase" id="RU363032"/>
    </source>
</evidence>
<dbReference type="InterPro" id="IPR000515">
    <property type="entry name" value="MetI-like"/>
</dbReference>
<comment type="similarity">
    <text evidence="8">Belongs to the binding-protein-dependent transport system permease family. OppBC subfamily.</text>
</comment>
<evidence type="ECO:0000313" key="12">
    <source>
        <dbReference type="Proteomes" id="UP001219630"/>
    </source>
</evidence>
<dbReference type="Pfam" id="PF00528">
    <property type="entry name" value="BPD_transp_1"/>
    <property type="match status" value="1"/>
</dbReference>
<evidence type="ECO:0000256" key="2">
    <source>
        <dbReference type="ARBA" id="ARBA00022448"/>
    </source>
</evidence>
<feature type="transmembrane region" description="Helical" evidence="9">
    <location>
        <begin position="142"/>
        <end position="168"/>
    </location>
</feature>
<keyword evidence="3" id="KW-1003">Cell membrane</keyword>
<evidence type="ECO:0000259" key="10">
    <source>
        <dbReference type="PROSITE" id="PS50928"/>
    </source>
</evidence>
<protein>
    <submittedName>
        <fullName evidence="11">ABC transporter permease subunit</fullName>
    </submittedName>
</protein>
<keyword evidence="5 9" id="KW-0812">Transmembrane</keyword>
<comment type="subcellular location">
    <subcellularLocation>
        <location evidence="1">Cell inner membrane</location>
        <topology evidence="1">Multi-pass membrane protein</topology>
    </subcellularLocation>
    <subcellularLocation>
        <location evidence="9">Cell membrane</location>
        <topology evidence="9">Multi-pass membrane protein</topology>
    </subcellularLocation>
</comment>
<evidence type="ECO:0000256" key="7">
    <source>
        <dbReference type="ARBA" id="ARBA00023136"/>
    </source>
</evidence>
<evidence type="ECO:0000256" key="4">
    <source>
        <dbReference type="ARBA" id="ARBA00022519"/>
    </source>
</evidence>
<dbReference type="NCBIfam" id="NF045469">
    <property type="entry name" value="Opp1B"/>
    <property type="match status" value="1"/>
</dbReference>
<keyword evidence="4" id="KW-0997">Cell inner membrane</keyword>
<dbReference type="EMBL" id="CP114280">
    <property type="protein sequence ID" value="WFN55709.1"/>
    <property type="molecule type" value="Genomic_DNA"/>
</dbReference>
<dbReference type="InterPro" id="IPR045621">
    <property type="entry name" value="BPD_transp_1_N"/>
</dbReference>
<reference evidence="11 12" key="1">
    <citation type="submission" date="2022-12" db="EMBL/GenBank/DDBJ databases">
        <title>Complete genome sequencing of Dickeya lacustris type strain LMG30899.</title>
        <authorList>
            <person name="Dobhal S."/>
            <person name="Arizala D."/>
            <person name="Arif M."/>
        </authorList>
    </citation>
    <scope>NUCLEOTIDE SEQUENCE [LARGE SCALE GENOMIC DNA]</scope>
    <source>
        <strain evidence="11 12">LMG30899</strain>
    </source>
</reference>
<keyword evidence="6 9" id="KW-1133">Transmembrane helix</keyword>
<keyword evidence="2 9" id="KW-0813">Transport</keyword>
<dbReference type="CDD" id="cd06261">
    <property type="entry name" value="TM_PBP2"/>
    <property type="match status" value="1"/>
</dbReference>
<keyword evidence="7 9" id="KW-0472">Membrane</keyword>
<accession>A0ABY8G704</accession>
<evidence type="ECO:0000256" key="8">
    <source>
        <dbReference type="ARBA" id="ARBA00024202"/>
    </source>
</evidence>
<name>A0ABY8G704_9GAMM</name>
<sequence>MHRYLLNRYLLRRSLLLLPFMVAVSLLVFAVMHLLPADPAEVALRSNAITPTPEAIALTRHELGLDAPFWSRYLQWLWQVLQLDFGRSFITRAPVLAVFAQALPATLELAGTAFVLIVLLSLPLGIGCALRENRLFDKTVRCVLFITVAIPSYWLGLLLIWGLAVGLAGFDVVGGEGRSAVVLPAITLAAGYLGTYVRLIRGNMLAALNQPFVWYARARGVPERVIILRHVLRNSLHSALSAMAMSLPKLMAGTVVIEHIFARPGIGRLCVSAIFNRDYPVIHMYILFMAMLFLVSHFLVDIAHAWLDPRMTTGAAQ</sequence>
<feature type="domain" description="ABC transmembrane type-1" evidence="10">
    <location>
        <begin position="103"/>
        <end position="300"/>
    </location>
</feature>
<feature type="transmembrane region" description="Helical" evidence="9">
    <location>
        <begin position="282"/>
        <end position="300"/>
    </location>
</feature>
<dbReference type="InterPro" id="IPR050036">
    <property type="entry name" value="CntB"/>
</dbReference>
<dbReference type="PANTHER" id="PTHR43163:SF6">
    <property type="entry name" value="DIPEPTIDE TRANSPORT SYSTEM PERMEASE PROTEIN DPPB-RELATED"/>
    <property type="match status" value="1"/>
</dbReference>
<dbReference type="Gene3D" id="1.10.3720.10">
    <property type="entry name" value="MetI-like"/>
    <property type="match status" value="1"/>
</dbReference>
<evidence type="ECO:0000256" key="3">
    <source>
        <dbReference type="ARBA" id="ARBA00022475"/>
    </source>
</evidence>
<dbReference type="RefSeq" id="WP_125259905.1">
    <property type="nucleotide sequence ID" value="NZ_CP114280.1"/>
</dbReference>
<evidence type="ECO:0000313" key="11">
    <source>
        <dbReference type="EMBL" id="WFN55709.1"/>
    </source>
</evidence>
<dbReference type="Proteomes" id="UP001219630">
    <property type="component" value="Chromosome"/>
</dbReference>
<gene>
    <name evidence="11" type="ORF">O1Q98_19430</name>
</gene>
<dbReference type="PANTHER" id="PTHR43163">
    <property type="entry name" value="DIPEPTIDE TRANSPORT SYSTEM PERMEASE PROTEIN DPPB-RELATED"/>
    <property type="match status" value="1"/>
</dbReference>
<organism evidence="11 12">
    <name type="scientific">Dickeya lacustris</name>
    <dbReference type="NCBI Taxonomy" id="2259638"/>
    <lineage>
        <taxon>Bacteria</taxon>
        <taxon>Pseudomonadati</taxon>
        <taxon>Pseudomonadota</taxon>
        <taxon>Gammaproteobacteria</taxon>
        <taxon>Enterobacterales</taxon>
        <taxon>Pectobacteriaceae</taxon>
        <taxon>Dickeya</taxon>
    </lineage>
</organism>
<feature type="transmembrane region" description="Helical" evidence="9">
    <location>
        <begin position="109"/>
        <end position="130"/>
    </location>
</feature>
<feature type="transmembrane region" description="Helical" evidence="9">
    <location>
        <begin position="15"/>
        <end position="35"/>
    </location>
</feature>
<dbReference type="PROSITE" id="PS50928">
    <property type="entry name" value="ABC_TM1"/>
    <property type="match status" value="1"/>
</dbReference>
<dbReference type="SUPFAM" id="SSF161098">
    <property type="entry name" value="MetI-like"/>
    <property type="match status" value="1"/>
</dbReference>
<dbReference type="Pfam" id="PF19300">
    <property type="entry name" value="BPD_transp_1_N"/>
    <property type="match status" value="1"/>
</dbReference>
<proteinExistence type="inferred from homology"/>
<feature type="transmembrane region" description="Helical" evidence="9">
    <location>
        <begin position="180"/>
        <end position="200"/>
    </location>
</feature>
<evidence type="ECO:0000256" key="5">
    <source>
        <dbReference type="ARBA" id="ARBA00022692"/>
    </source>
</evidence>